<feature type="transmembrane region" description="Helical" evidence="4">
    <location>
        <begin position="12"/>
        <end position="36"/>
    </location>
</feature>
<feature type="transmembrane region" description="Helical" evidence="4">
    <location>
        <begin position="341"/>
        <end position="364"/>
    </location>
</feature>
<dbReference type="PANTHER" id="PTHR23523">
    <property type="match status" value="1"/>
</dbReference>
<dbReference type="OrthoDB" id="148947at2"/>
<dbReference type="InterPro" id="IPR011701">
    <property type="entry name" value="MFS"/>
</dbReference>
<feature type="transmembrane region" description="Helical" evidence="4">
    <location>
        <begin position="107"/>
        <end position="127"/>
    </location>
</feature>
<feature type="transmembrane region" description="Helical" evidence="4">
    <location>
        <begin position="76"/>
        <end position="95"/>
    </location>
</feature>
<evidence type="ECO:0000256" key="3">
    <source>
        <dbReference type="ARBA" id="ARBA00023136"/>
    </source>
</evidence>
<dbReference type="PROSITE" id="PS50850">
    <property type="entry name" value="MFS"/>
    <property type="match status" value="1"/>
</dbReference>
<proteinExistence type="predicted"/>
<feature type="transmembrane region" description="Helical" evidence="4">
    <location>
        <begin position="370"/>
        <end position="388"/>
    </location>
</feature>
<sequence>MRAPPSSTEAPGLGHLVTAVALLWLAGTGLRMTILAVPPVIPMIRDDLALSATEVGILTGIPSVLFALAAIPGSLLIARFGALTTLLVGLLATAAGSALRGVSPDIWLLYGATVVTGFGVAVMQPSLPPLVRAWLPDRIGFGTAVYANGLLVGEVAAVAITLPVMVPLAGGWRGSFLAWAVPCVAIALLIAVMAPRRRADATMVVSNRKWWPDWKSGLLWRIGIMFGTVNAMYFTTNAFIPEVLTRTGRPDLISLTLTVLNVGQIPASLILLAVAGRLVRKVWPYVACGLVSFVALLGLMFGSPAVIVISSIVIGFCDATVLILIFALPPILARPDDVHRLAAGMFTISYSCAVITPILSGLAWDLSGEPLAAFVPILIGALLLAALAPSVTGIRHHSEAEGS</sequence>
<keyword evidence="2 4" id="KW-1133">Transmembrane helix</keyword>
<dbReference type="AlphaFoldDB" id="A0A327JMX4"/>
<dbReference type="EMBL" id="NPEU01000814">
    <property type="protein sequence ID" value="RAI27677.1"/>
    <property type="molecule type" value="Genomic_DNA"/>
</dbReference>
<protein>
    <submittedName>
        <fullName evidence="6">MFS transporter</fullName>
    </submittedName>
</protein>
<feature type="transmembrane region" description="Helical" evidence="4">
    <location>
        <begin position="218"/>
        <end position="240"/>
    </location>
</feature>
<feature type="transmembrane region" description="Helical" evidence="4">
    <location>
        <begin position="176"/>
        <end position="194"/>
    </location>
</feature>
<keyword evidence="7" id="KW-1185">Reference proteome</keyword>
<dbReference type="Proteomes" id="UP000248863">
    <property type="component" value="Unassembled WGS sequence"/>
</dbReference>
<gene>
    <name evidence="6" type="ORF">CH338_29875</name>
</gene>
<reference evidence="6 7" key="1">
    <citation type="submission" date="2017-07" db="EMBL/GenBank/DDBJ databases">
        <title>Draft Genome Sequences of Select Purple Nonsulfur Bacteria.</title>
        <authorList>
            <person name="Lasarre B."/>
            <person name="Mckinlay J.B."/>
        </authorList>
    </citation>
    <scope>NUCLEOTIDE SEQUENCE [LARGE SCALE GENOMIC DNA]</scope>
    <source>
        <strain evidence="6 7">DSM 11907</strain>
    </source>
</reference>
<dbReference type="RefSeq" id="WP_111360670.1">
    <property type="nucleotide sequence ID" value="NZ_NHSK01000232.1"/>
</dbReference>
<organism evidence="6 7">
    <name type="scientific">Rhodoplanes elegans</name>
    <dbReference type="NCBI Taxonomy" id="29408"/>
    <lineage>
        <taxon>Bacteria</taxon>
        <taxon>Pseudomonadati</taxon>
        <taxon>Pseudomonadota</taxon>
        <taxon>Alphaproteobacteria</taxon>
        <taxon>Hyphomicrobiales</taxon>
        <taxon>Nitrobacteraceae</taxon>
        <taxon>Rhodoplanes</taxon>
    </lineage>
</organism>
<evidence type="ECO:0000256" key="2">
    <source>
        <dbReference type="ARBA" id="ARBA00022989"/>
    </source>
</evidence>
<comment type="caution">
    <text evidence="6">The sequence shown here is derived from an EMBL/GenBank/DDBJ whole genome shotgun (WGS) entry which is preliminary data.</text>
</comment>
<dbReference type="SUPFAM" id="SSF103473">
    <property type="entry name" value="MFS general substrate transporter"/>
    <property type="match status" value="1"/>
</dbReference>
<dbReference type="GO" id="GO:0022857">
    <property type="term" value="F:transmembrane transporter activity"/>
    <property type="evidence" value="ECO:0007669"/>
    <property type="project" value="InterPro"/>
</dbReference>
<evidence type="ECO:0000256" key="1">
    <source>
        <dbReference type="ARBA" id="ARBA00022692"/>
    </source>
</evidence>
<accession>A0A327JMX4</accession>
<feature type="transmembrane region" description="Helical" evidence="4">
    <location>
        <begin position="139"/>
        <end position="164"/>
    </location>
</feature>
<dbReference type="PANTHER" id="PTHR23523:SF2">
    <property type="entry name" value="2-NITROIMIDAZOLE TRANSPORTER"/>
    <property type="match status" value="1"/>
</dbReference>
<feature type="transmembrane region" description="Helical" evidence="4">
    <location>
        <begin position="252"/>
        <end position="275"/>
    </location>
</feature>
<feature type="transmembrane region" description="Helical" evidence="4">
    <location>
        <begin position="48"/>
        <end position="69"/>
    </location>
</feature>
<dbReference type="Gene3D" id="1.20.1250.20">
    <property type="entry name" value="MFS general substrate transporter like domains"/>
    <property type="match status" value="1"/>
</dbReference>
<evidence type="ECO:0000313" key="6">
    <source>
        <dbReference type="EMBL" id="RAI27677.1"/>
    </source>
</evidence>
<feature type="transmembrane region" description="Helical" evidence="4">
    <location>
        <begin position="307"/>
        <end position="329"/>
    </location>
</feature>
<evidence type="ECO:0000259" key="5">
    <source>
        <dbReference type="PROSITE" id="PS50850"/>
    </source>
</evidence>
<dbReference type="InterPro" id="IPR036259">
    <property type="entry name" value="MFS_trans_sf"/>
</dbReference>
<keyword evidence="3 4" id="KW-0472">Membrane</keyword>
<feature type="domain" description="Major facilitator superfamily (MFS) profile" evidence="5">
    <location>
        <begin position="17"/>
        <end position="392"/>
    </location>
</feature>
<keyword evidence="1 4" id="KW-0812">Transmembrane</keyword>
<dbReference type="Pfam" id="PF07690">
    <property type="entry name" value="MFS_1"/>
    <property type="match status" value="1"/>
</dbReference>
<dbReference type="InterPro" id="IPR020846">
    <property type="entry name" value="MFS_dom"/>
</dbReference>
<name>A0A327JMX4_9BRAD</name>
<evidence type="ECO:0000256" key="4">
    <source>
        <dbReference type="SAM" id="Phobius"/>
    </source>
</evidence>
<dbReference type="InterPro" id="IPR052524">
    <property type="entry name" value="MFS_Cyanate_Porter"/>
</dbReference>
<evidence type="ECO:0000313" key="7">
    <source>
        <dbReference type="Proteomes" id="UP000248863"/>
    </source>
</evidence>
<feature type="transmembrane region" description="Helical" evidence="4">
    <location>
        <begin position="282"/>
        <end position="301"/>
    </location>
</feature>